<evidence type="ECO:0000313" key="3">
    <source>
        <dbReference type="Proteomes" id="UP001589627"/>
    </source>
</evidence>
<dbReference type="PANTHER" id="PTHR43781">
    <property type="entry name" value="SACCHAROPINE DEHYDROGENASE"/>
    <property type="match status" value="1"/>
</dbReference>
<dbReference type="InterPro" id="IPR036291">
    <property type="entry name" value="NAD(P)-bd_dom_sf"/>
</dbReference>
<gene>
    <name evidence="2" type="ORF">ACFFNX_47100</name>
</gene>
<evidence type="ECO:0000313" key="2">
    <source>
        <dbReference type="EMBL" id="MFB9839738.1"/>
    </source>
</evidence>
<dbReference type="Pfam" id="PF03435">
    <property type="entry name" value="Sacchrp_dh_NADP"/>
    <property type="match status" value="1"/>
</dbReference>
<dbReference type="SUPFAM" id="SSF51735">
    <property type="entry name" value="NAD(P)-binding Rossmann-fold domains"/>
    <property type="match status" value="1"/>
</dbReference>
<protein>
    <submittedName>
        <fullName evidence="2">Saccharopine dehydrogenase NADP-binding domain-containing protein</fullName>
    </submittedName>
</protein>
<sequence length="113" mass="11261">MTGGRTVGVLGASGAVGGAAVRELRDLGYSALLLGGRRPDALREVARGDDETVRVDVADPDGLAAFAGRCDVVLNCAGPTYRLKATVAAAADSAGPHCVDVAGDDPAAEALRA</sequence>
<dbReference type="PANTHER" id="PTHR43781:SF1">
    <property type="entry name" value="SACCHAROPINE DEHYDROGENASE"/>
    <property type="match status" value="1"/>
</dbReference>
<name>A0ABV5YXD7_9ACTN</name>
<proteinExistence type="predicted"/>
<dbReference type="EMBL" id="JBHLZP010000797">
    <property type="protein sequence ID" value="MFB9839738.1"/>
    <property type="molecule type" value="Genomic_DNA"/>
</dbReference>
<dbReference type="Proteomes" id="UP001589627">
    <property type="component" value="Unassembled WGS sequence"/>
</dbReference>
<keyword evidence="3" id="KW-1185">Reference proteome</keyword>
<organism evidence="2 3">
    <name type="scientific">Actinoallomurus acaciae</name>
    <dbReference type="NCBI Taxonomy" id="502577"/>
    <lineage>
        <taxon>Bacteria</taxon>
        <taxon>Bacillati</taxon>
        <taxon>Actinomycetota</taxon>
        <taxon>Actinomycetes</taxon>
        <taxon>Streptosporangiales</taxon>
        <taxon>Thermomonosporaceae</taxon>
        <taxon>Actinoallomurus</taxon>
    </lineage>
</organism>
<reference evidence="2 3" key="1">
    <citation type="submission" date="2024-09" db="EMBL/GenBank/DDBJ databases">
        <authorList>
            <person name="Sun Q."/>
            <person name="Mori K."/>
        </authorList>
    </citation>
    <scope>NUCLEOTIDE SEQUENCE [LARGE SCALE GENOMIC DNA]</scope>
    <source>
        <strain evidence="2 3">TBRC 0563</strain>
    </source>
</reference>
<dbReference type="RefSeq" id="WP_378212916.1">
    <property type="nucleotide sequence ID" value="NZ_JBHLZP010000797.1"/>
</dbReference>
<evidence type="ECO:0000259" key="1">
    <source>
        <dbReference type="Pfam" id="PF03435"/>
    </source>
</evidence>
<feature type="domain" description="Saccharopine dehydrogenase NADP binding" evidence="1">
    <location>
        <begin position="7"/>
        <end position="103"/>
    </location>
</feature>
<comment type="caution">
    <text evidence="2">The sequence shown here is derived from an EMBL/GenBank/DDBJ whole genome shotgun (WGS) entry which is preliminary data.</text>
</comment>
<dbReference type="Gene3D" id="3.40.50.720">
    <property type="entry name" value="NAD(P)-binding Rossmann-like Domain"/>
    <property type="match status" value="1"/>
</dbReference>
<dbReference type="InterPro" id="IPR005097">
    <property type="entry name" value="Sacchrp_dh_NADP-bd"/>
</dbReference>
<accession>A0ABV5YXD7</accession>
<feature type="non-terminal residue" evidence="2">
    <location>
        <position position="113"/>
    </location>
</feature>